<keyword evidence="1" id="KW-1133">Transmembrane helix</keyword>
<dbReference type="STRING" id="868595.Desca_1057"/>
<dbReference type="RefSeq" id="WP_003543043.1">
    <property type="nucleotide sequence ID" value="NC_015565.1"/>
</dbReference>
<reference evidence="3 4" key="1">
    <citation type="submission" date="2011-05" db="EMBL/GenBank/DDBJ databases">
        <title>Complete sequence of Desulfotomaculum carboxydivorans CO-1-SRB.</title>
        <authorList>
            <consortium name="US DOE Joint Genome Institute"/>
            <person name="Lucas S."/>
            <person name="Han J."/>
            <person name="Lapidus A."/>
            <person name="Cheng J.-F."/>
            <person name="Goodwin L."/>
            <person name="Pitluck S."/>
            <person name="Peters L."/>
            <person name="Mikhailova N."/>
            <person name="Lu M."/>
            <person name="Han C."/>
            <person name="Tapia R."/>
            <person name="Land M."/>
            <person name="Hauser L."/>
            <person name="Kyrpides N."/>
            <person name="Ivanova N."/>
            <person name="Pagani I."/>
            <person name="Stams A."/>
            <person name="Plugge C."/>
            <person name="Muyzer G."/>
            <person name="Kuever J."/>
            <person name="Parshina S."/>
            <person name="Ivanova A."/>
            <person name="Nazina T."/>
            <person name="Woyke T."/>
        </authorList>
    </citation>
    <scope>NUCLEOTIDE SEQUENCE [LARGE SCALE GENOMIC DNA]</scope>
    <source>
        <strain evidence="4">DSM 14880 / VKM B-2319 / CO-1-SRB</strain>
    </source>
</reference>
<feature type="transmembrane region" description="Helical" evidence="1">
    <location>
        <begin position="12"/>
        <end position="30"/>
    </location>
</feature>
<evidence type="ECO:0000313" key="3">
    <source>
        <dbReference type="EMBL" id="AEF93927.1"/>
    </source>
</evidence>
<keyword evidence="1" id="KW-0812">Transmembrane</keyword>
<protein>
    <recommendedName>
        <fullName evidence="2">Inner membrane protein YgaP-like transmembrane domain-containing protein</fullName>
    </recommendedName>
</protein>
<keyword evidence="4" id="KW-1185">Reference proteome</keyword>
<dbReference type="HOGENOM" id="CLU_176022_4_0_9"/>
<dbReference type="Proteomes" id="UP000009226">
    <property type="component" value="Chromosome"/>
</dbReference>
<sequence length="86" mass="9678">MRKNVGTAERIFRFTFAIAFLSMGVFKLFSPAWSTFFTILGLEVLVVSLIGYSPLYALLGFSTHNPRLAVKEEAEMWTVGKPDSEK</sequence>
<dbReference type="InterPro" id="IPR021309">
    <property type="entry name" value="YgaP-like_TM"/>
</dbReference>
<accession>F6B323</accession>
<proteinExistence type="predicted"/>
<name>F6B323_DESCC</name>
<gene>
    <name evidence="3" type="ordered locus">Desca_1057</name>
</gene>
<organism evidence="3 4">
    <name type="scientific">Desulfotomaculum nigrificans (strain DSM 14880 / VKM B-2319 / CO-1-SRB)</name>
    <name type="common">Desulfotomaculum carboxydivorans</name>
    <dbReference type="NCBI Taxonomy" id="868595"/>
    <lineage>
        <taxon>Bacteria</taxon>
        <taxon>Bacillati</taxon>
        <taxon>Bacillota</taxon>
        <taxon>Clostridia</taxon>
        <taxon>Eubacteriales</taxon>
        <taxon>Desulfotomaculaceae</taxon>
        <taxon>Desulfotomaculum</taxon>
    </lineage>
</organism>
<dbReference type="EMBL" id="CP002736">
    <property type="protein sequence ID" value="AEF93927.1"/>
    <property type="molecule type" value="Genomic_DNA"/>
</dbReference>
<evidence type="ECO:0000313" key="4">
    <source>
        <dbReference type="Proteomes" id="UP000009226"/>
    </source>
</evidence>
<evidence type="ECO:0000259" key="2">
    <source>
        <dbReference type="Pfam" id="PF11127"/>
    </source>
</evidence>
<dbReference type="Pfam" id="PF11127">
    <property type="entry name" value="YgaP-like_TM"/>
    <property type="match status" value="1"/>
</dbReference>
<evidence type="ECO:0000256" key="1">
    <source>
        <dbReference type="SAM" id="Phobius"/>
    </source>
</evidence>
<dbReference type="AlphaFoldDB" id="F6B323"/>
<keyword evidence="1" id="KW-0472">Membrane</keyword>
<feature type="transmembrane region" description="Helical" evidence="1">
    <location>
        <begin position="36"/>
        <end position="59"/>
    </location>
</feature>
<dbReference type="KEGG" id="dca:Desca_1057"/>
<feature type="domain" description="Inner membrane protein YgaP-like transmembrane" evidence="2">
    <location>
        <begin position="1"/>
        <end position="65"/>
    </location>
</feature>